<proteinExistence type="predicted"/>
<dbReference type="EMBL" id="PVWJ01000049">
    <property type="protein sequence ID" value="PSB02769.1"/>
    <property type="molecule type" value="Genomic_DNA"/>
</dbReference>
<gene>
    <name evidence="1" type="ORF">C7B64_11495</name>
</gene>
<sequence>MARSIAAKLATGISLVFLAVGTPGFGLDIPNEVARGSNGKPFLLRVSRGFGLNVSFLETGEVITKAWLDDPSRIVFSVEGNLCPTGQNCTSKVSQIIHLKQINPIDFPQIPSSADKSTLLTVITQKQGKKRIYSFRVVPVQSNGGDNLVNILSPNSQPVTVSSPVPTDFPELNIPNIPRQEVRVETPPPIPSPVPASSPPSFKPLPTSSVTRHLTNGEQADFLVSGLMWRKSDYPRRSGQWRRINTAIALLRQGESLNNAAIKAKVPLDELQSLVNFARGRNSDLIRTNAQKPLSFLD</sequence>
<evidence type="ECO:0000313" key="2">
    <source>
        <dbReference type="Proteomes" id="UP000238762"/>
    </source>
</evidence>
<evidence type="ECO:0000313" key="1">
    <source>
        <dbReference type="EMBL" id="PSB02769.1"/>
    </source>
</evidence>
<accession>A0A2T1C3C9</accession>
<dbReference type="RefSeq" id="WP_106288796.1">
    <property type="nucleotide sequence ID" value="NZ_CAWNTC010000039.1"/>
</dbReference>
<reference evidence="1 2" key="1">
    <citation type="submission" date="2018-02" db="EMBL/GenBank/DDBJ databases">
        <authorList>
            <person name="Cohen D.B."/>
            <person name="Kent A.D."/>
        </authorList>
    </citation>
    <scope>NUCLEOTIDE SEQUENCE [LARGE SCALE GENOMIC DNA]</scope>
    <source>
        <strain evidence="1 2">CCAP 1448/3</strain>
    </source>
</reference>
<dbReference type="Proteomes" id="UP000238762">
    <property type="component" value="Unassembled WGS sequence"/>
</dbReference>
<reference evidence="1 2" key="2">
    <citation type="submission" date="2018-03" db="EMBL/GenBank/DDBJ databases">
        <title>The ancient ancestry and fast evolution of plastids.</title>
        <authorList>
            <person name="Moore K.R."/>
            <person name="Magnabosco C."/>
            <person name="Momper L."/>
            <person name="Gold D.A."/>
            <person name="Bosak T."/>
            <person name="Fournier G.P."/>
        </authorList>
    </citation>
    <scope>NUCLEOTIDE SEQUENCE [LARGE SCALE GENOMIC DNA]</scope>
    <source>
        <strain evidence="1 2">CCAP 1448/3</strain>
    </source>
</reference>
<keyword evidence="2" id="KW-1185">Reference proteome</keyword>
<organism evidence="1 2">
    <name type="scientific">Merismopedia glauca CCAP 1448/3</name>
    <dbReference type="NCBI Taxonomy" id="1296344"/>
    <lineage>
        <taxon>Bacteria</taxon>
        <taxon>Bacillati</taxon>
        <taxon>Cyanobacteriota</taxon>
        <taxon>Cyanophyceae</taxon>
        <taxon>Synechococcales</taxon>
        <taxon>Merismopediaceae</taxon>
        <taxon>Merismopedia</taxon>
    </lineage>
</organism>
<dbReference type="AlphaFoldDB" id="A0A2T1C3C9"/>
<comment type="caution">
    <text evidence="1">The sequence shown here is derived from an EMBL/GenBank/DDBJ whole genome shotgun (WGS) entry which is preliminary data.</text>
</comment>
<name>A0A2T1C3C9_9CYAN</name>
<protein>
    <submittedName>
        <fullName evidence="1">Uncharacterized protein</fullName>
    </submittedName>
</protein>
<dbReference type="OrthoDB" id="483418at2"/>